<keyword evidence="6" id="KW-0804">Transcription</keyword>
<dbReference type="RefSeq" id="WP_051965943.1">
    <property type="nucleotide sequence ID" value="NZ_CP045798.1"/>
</dbReference>
<dbReference type="InterPro" id="IPR002078">
    <property type="entry name" value="Sigma_54_int"/>
</dbReference>
<dbReference type="SUPFAM" id="SSF55785">
    <property type="entry name" value="PYP-like sensor domain (PAS domain)"/>
    <property type="match status" value="1"/>
</dbReference>
<dbReference type="PROSITE" id="PS50113">
    <property type="entry name" value="PAC"/>
    <property type="match status" value="1"/>
</dbReference>
<dbReference type="InterPro" id="IPR000014">
    <property type="entry name" value="PAS"/>
</dbReference>
<evidence type="ECO:0000256" key="5">
    <source>
        <dbReference type="ARBA" id="ARBA00023125"/>
    </source>
</evidence>
<dbReference type="FunFam" id="3.40.50.300:FF:000006">
    <property type="entry name" value="DNA-binding transcriptional regulator NtrC"/>
    <property type="match status" value="1"/>
</dbReference>
<proteinExistence type="predicted"/>
<dbReference type="KEGG" id="tfr:BR63_17810"/>
<dbReference type="Pfam" id="PF25601">
    <property type="entry name" value="AAA_lid_14"/>
    <property type="match status" value="1"/>
</dbReference>
<feature type="domain" description="PAS" evidence="9">
    <location>
        <begin position="23"/>
        <end position="69"/>
    </location>
</feature>
<keyword evidence="12" id="KW-1185">Reference proteome</keyword>
<dbReference type="Gene3D" id="1.10.8.60">
    <property type="match status" value="1"/>
</dbReference>
<dbReference type="InterPro" id="IPR003593">
    <property type="entry name" value="AAA+_ATPase"/>
</dbReference>
<dbReference type="InterPro" id="IPR058031">
    <property type="entry name" value="AAA_lid_NorR"/>
</dbReference>
<dbReference type="PROSITE" id="PS00675">
    <property type="entry name" value="SIGMA54_INTERACT_1"/>
    <property type="match status" value="1"/>
</dbReference>
<dbReference type="SMART" id="SM00091">
    <property type="entry name" value="PAS"/>
    <property type="match status" value="1"/>
</dbReference>
<dbReference type="GO" id="GO:0005524">
    <property type="term" value="F:ATP binding"/>
    <property type="evidence" value="ECO:0007669"/>
    <property type="project" value="UniProtKB-KW"/>
</dbReference>
<dbReference type="Gene3D" id="1.10.10.60">
    <property type="entry name" value="Homeodomain-like"/>
    <property type="match status" value="1"/>
</dbReference>
<dbReference type="AlphaFoldDB" id="A0A7G6E797"/>
<organism evidence="11 12">
    <name type="scientific">Thermanaerosceptrum fracticalcis</name>
    <dbReference type="NCBI Taxonomy" id="1712410"/>
    <lineage>
        <taxon>Bacteria</taxon>
        <taxon>Bacillati</taxon>
        <taxon>Bacillota</taxon>
        <taxon>Clostridia</taxon>
        <taxon>Eubacteriales</taxon>
        <taxon>Peptococcaceae</taxon>
        <taxon>Thermanaerosceptrum</taxon>
    </lineage>
</organism>
<evidence type="ECO:0000313" key="11">
    <source>
        <dbReference type="EMBL" id="QNB47951.1"/>
    </source>
</evidence>
<keyword evidence="3" id="KW-0067">ATP-binding</keyword>
<name>A0A7G6E797_THEFR</name>
<evidence type="ECO:0000259" key="10">
    <source>
        <dbReference type="PROSITE" id="PS50113"/>
    </source>
</evidence>
<dbReference type="PANTHER" id="PTHR32071:SF57">
    <property type="entry name" value="C4-DICARBOXYLATE TRANSPORT TRANSCRIPTIONAL REGULATORY PROTEIN DCTD"/>
    <property type="match status" value="1"/>
</dbReference>
<keyword evidence="5" id="KW-0238">DNA-binding</keyword>
<evidence type="ECO:0000256" key="1">
    <source>
        <dbReference type="ARBA" id="ARBA00022741"/>
    </source>
</evidence>
<dbReference type="PROSITE" id="PS00676">
    <property type="entry name" value="SIGMA54_INTERACT_2"/>
    <property type="match status" value="1"/>
</dbReference>
<dbReference type="InterPro" id="IPR030828">
    <property type="entry name" value="HTH_TyrR"/>
</dbReference>
<dbReference type="GO" id="GO:0006355">
    <property type="term" value="P:regulation of DNA-templated transcription"/>
    <property type="evidence" value="ECO:0007669"/>
    <property type="project" value="InterPro"/>
</dbReference>
<keyword evidence="1" id="KW-0547">Nucleotide-binding</keyword>
<dbReference type="SMART" id="SM00382">
    <property type="entry name" value="AAA"/>
    <property type="match status" value="1"/>
</dbReference>
<dbReference type="InterPro" id="IPR025944">
    <property type="entry name" value="Sigma_54_int_dom_CS"/>
</dbReference>
<dbReference type="Gene3D" id="3.30.450.20">
    <property type="entry name" value="PAS domain"/>
    <property type="match status" value="1"/>
</dbReference>
<dbReference type="Pfam" id="PF00158">
    <property type="entry name" value="Sigma54_activat"/>
    <property type="match status" value="1"/>
</dbReference>
<dbReference type="InterPro" id="IPR000700">
    <property type="entry name" value="PAS-assoc_C"/>
</dbReference>
<dbReference type="OrthoDB" id="9803970at2"/>
<evidence type="ECO:0000256" key="6">
    <source>
        <dbReference type="ARBA" id="ARBA00023163"/>
    </source>
</evidence>
<dbReference type="InterPro" id="IPR035965">
    <property type="entry name" value="PAS-like_dom_sf"/>
</dbReference>
<evidence type="ECO:0000256" key="7">
    <source>
        <dbReference type="ARBA" id="ARBA00029500"/>
    </source>
</evidence>
<keyword evidence="4" id="KW-0805">Transcription regulation</keyword>
<dbReference type="PROSITE" id="PS00688">
    <property type="entry name" value="SIGMA54_INTERACT_3"/>
    <property type="match status" value="1"/>
</dbReference>
<protein>
    <recommendedName>
        <fullName evidence="7">HTH-type transcriptional regulatory protein TyrR</fullName>
    </recommendedName>
</protein>
<dbReference type="Pfam" id="PF18024">
    <property type="entry name" value="HTH_50"/>
    <property type="match status" value="1"/>
</dbReference>
<dbReference type="PROSITE" id="PS50112">
    <property type="entry name" value="PAS"/>
    <property type="match status" value="1"/>
</dbReference>
<reference evidence="11 12" key="1">
    <citation type="journal article" date="2019" name="Front. Microbiol.">
        <title>Thermoanaerosceptrum fracticalcis gen. nov. sp. nov., a Novel Fumarate-Fermenting Microorganism From a Deep Fractured Carbonate Aquifer of the US Great Basin.</title>
        <authorList>
            <person name="Hamilton-Brehm S.D."/>
            <person name="Stewart L.E."/>
            <person name="Zavarin M."/>
            <person name="Caldwell M."/>
            <person name="Lawson P.A."/>
            <person name="Onstott T.C."/>
            <person name="Grzymski J."/>
            <person name="Neveux I."/>
            <person name="Lollar B.S."/>
            <person name="Russell C.E."/>
            <person name="Moser D.P."/>
        </authorList>
    </citation>
    <scope>NUCLEOTIDE SEQUENCE [LARGE SCALE GENOMIC DNA]</scope>
    <source>
        <strain evidence="11 12">DRI-13</strain>
    </source>
</reference>
<dbReference type="Gene3D" id="3.40.50.300">
    <property type="entry name" value="P-loop containing nucleotide triphosphate hydrolases"/>
    <property type="match status" value="1"/>
</dbReference>
<dbReference type="Pfam" id="PF13426">
    <property type="entry name" value="PAS_9"/>
    <property type="match status" value="1"/>
</dbReference>
<dbReference type="InterPro" id="IPR025943">
    <property type="entry name" value="Sigma_54_int_dom_ATP-bd_2"/>
</dbReference>
<evidence type="ECO:0000256" key="2">
    <source>
        <dbReference type="ARBA" id="ARBA00022797"/>
    </source>
</evidence>
<dbReference type="GO" id="GO:0003677">
    <property type="term" value="F:DNA binding"/>
    <property type="evidence" value="ECO:0007669"/>
    <property type="project" value="UniProtKB-KW"/>
</dbReference>
<evidence type="ECO:0000256" key="4">
    <source>
        <dbReference type="ARBA" id="ARBA00023015"/>
    </source>
</evidence>
<dbReference type="CDD" id="cd00009">
    <property type="entry name" value="AAA"/>
    <property type="match status" value="1"/>
</dbReference>
<keyword evidence="2" id="KW-0058">Aromatic hydrocarbons catabolism</keyword>
<dbReference type="InterPro" id="IPR025662">
    <property type="entry name" value="Sigma_54_int_dom_ATP-bd_1"/>
</dbReference>
<evidence type="ECO:0000259" key="9">
    <source>
        <dbReference type="PROSITE" id="PS50112"/>
    </source>
</evidence>
<dbReference type="InterPro" id="IPR027417">
    <property type="entry name" value="P-loop_NTPase"/>
</dbReference>
<feature type="domain" description="Sigma-54 factor interaction" evidence="8">
    <location>
        <begin position="167"/>
        <end position="396"/>
    </location>
</feature>
<feature type="domain" description="PAC" evidence="10">
    <location>
        <begin position="92"/>
        <end position="146"/>
    </location>
</feature>
<evidence type="ECO:0000259" key="8">
    <source>
        <dbReference type="PROSITE" id="PS50045"/>
    </source>
</evidence>
<evidence type="ECO:0000313" key="12">
    <source>
        <dbReference type="Proteomes" id="UP000515847"/>
    </source>
</evidence>
<dbReference type="CDD" id="cd00130">
    <property type="entry name" value="PAS"/>
    <property type="match status" value="1"/>
</dbReference>
<dbReference type="SUPFAM" id="SSF46689">
    <property type="entry name" value="Homeodomain-like"/>
    <property type="match status" value="1"/>
</dbReference>
<evidence type="ECO:0000256" key="3">
    <source>
        <dbReference type="ARBA" id="ARBA00022840"/>
    </source>
</evidence>
<dbReference type="PROSITE" id="PS50045">
    <property type="entry name" value="SIGMA54_INTERACT_4"/>
    <property type="match status" value="1"/>
</dbReference>
<accession>A0A7G6E797</accession>
<dbReference type="NCBIfam" id="TIGR00229">
    <property type="entry name" value="sensory_box"/>
    <property type="match status" value="1"/>
</dbReference>
<gene>
    <name evidence="11" type="ORF">BR63_17810</name>
</gene>
<dbReference type="Proteomes" id="UP000515847">
    <property type="component" value="Chromosome"/>
</dbReference>
<sequence length="494" mass="55810">MGVFLDISTLESVIEELNKHKALVRKLNAIIESSYDGLYICDKNGIVTNVNTAWERICGVSREYVVGKSAYNLVAEGLYNKSAATKALETKKTCTVMLEMTSGPKASQKIMATSTPVFDEKGEIEQVVVNVRDITELENLKKQLDDIRHYASELQEMQIQQLQMDDLVAQSPAMQRVLELVARVSRVESTVLITGESGVGKEVIAKKIHLLSKRKNKPLIKINCGAIPENLLESELFGYEGGAFTGAKKEGKPGMFELASEGTLFLDEIGELPLNLQVKLLRAIQEKEIIRVGGLKAIPVDVRIIAATNKDLASMVRKGTFREDLFYRLNVVNINIPPLRQRREDIVPLLFKVLKKFNEKYGLDKKLTGPVVERLLQYDWPGNVRELENLVERLVVLVNEPHVQVMHLPEFLQENRAKSKAITVNGIVPLKTAIEDVEAQLIEHALKEHRTTRKVAQLLEVNQSTIVRKIKYYNICREDAQENQNEVWVHQIRI</sequence>
<dbReference type="PANTHER" id="PTHR32071">
    <property type="entry name" value="TRANSCRIPTIONAL REGULATORY PROTEIN"/>
    <property type="match status" value="1"/>
</dbReference>
<dbReference type="InterPro" id="IPR009057">
    <property type="entry name" value="Homeodomain-like_sf"/>
</dbReference>
<dbReference type="SUPFAM" id="SSF52540">
    <property type="entry name" value="P-loop containing nucleoside triphosphate hydrolases"/>
    <property type="match status" value="1"/>
</dbReference>
<dbReference type="EMBL" id="CP045798">
    <property type="protein sequence ID" value="QNB47951.1"/>
    <property type="molecule type" value="Genomic_DNA"/>
</dbReference>